<dbReference type="InterPro" id="IPR012910">
    <property type="entry name" value="Plug_dom"/>
</dbReference>
<dbReference type="Gene3D" id="2.40.170.20">
    <property type="entry name" value="TonB-dependent receptor, beta-barrel domain"/>
    <property type="match status" value="1"/>
</dbReference>
<keyword evidence="5 11" id="KW-0812">Transmembrane</keyword>
<comment type="similarity">
    <text evidence="11">Belongs to the TonB-dependent receptor family.</text>
</comment>
<evidence type="ECO:0000256" key="11">
    <source>
        <dbReference type="PROSITE-ProRule" id="PRU01360"/>
    </source>
</evidence>
<evidence type="ECO:0000256" key="10">
    <source>
        <dbReference type="ARBA" id="ARBA00023237"/>
    </source>
</evidence>
<evidence type="ECO:0000256" key="9">
    <source>
        <dbReference type="ARBA" id="ARBA00023136"/>
    </source>
</evidence>
<dbReference type="RefSeq" id="WP_222546972.1">
    <property type="nucleotide sequence ID" value="NZ_BAPW01000015.1"/>
</dbReference>
<dbReference type="SUPFAM" id="SSF56935">
    <property type="entry name" value="Porins"/>
    <property type="match status" value="1"/>
</dbReference>
<keyword evidence="7" id="KW-0406">Ion transport</keyword>
<dbReference type="PANTHER" id="PTHR32552:SF81">
    <property type="entry name" value="TONB-DEPENDENT OUTER MEMBRANE RECEPTOR"/>
    <property type="match status" value="1"/>
</dbReference>
<reference evidence="14 15" key="1">
    <citation type="submission" date="2022-06" db="EMBL/GenBank/DDBJ databases">
        <title>Whole-genome of Asaia lannensis strain LMG 27011T.</title>
        <authorList>
            <person name="Sombolestani A."/>
        </authorList>
    </citation>
    <scope>NUCLEOTIDE SEQUENCE [LARGE SCALE GENOMIC DNA]</scope>
    <source>
        <strain evidence="14 15">NBRC 102526</strain>
    </source>
</reference>
<organism evidence="14 15">
    <name type="scientific">Asaia lannensis NBRC 102526</name>
    <dbReference type="NCBI Taxonomy" id="1307926"/>
    <lineage>
        <taxon>Bacteria</taxon>
        <taxon>Pseudomonadati</taxon>
        <taxon>Pseudomonadota</taxon>
        <taxon>Alphaproteobacteria</taxon>
        <taxon>Acetobacterales</taxon>
        <taxon>Acetobacteraceae</taxon>
        <taxon>Asaia</taxon>
    </lineage>
</organism>
<keyword evidence="8" id="KW-0798">TonB box</keyword>
<keyword evidence="2 11" id="KW-0813">Transport</keyword>
<dbReference type="InterPro" id="IPR039426">
    <property type="entry name" value="TonB-dep_rcpt-like"/>
</dbReference>
<keyword evidence="3 11" id="KW-1134">Transmembrane beta strand</keyword>
<evidence type="ECO:0000313" key="14">
    <source>
        <dbReference type="EMBL" id="MCO6160428.1"/>
    </source>
</evidence>
<comment type="caution">
    <text evidence="14">The sequence shown here is derived from an EMBL/GenBank/DDBJ whole genome shotgun (WGS) entry which is preliminary data.</text>
</comment>
<feature type="domain" description="TonB-dependent receptor plug" evidence="13">
    <location>
        <begin position="116"/>
        <end position="226"/>
    </location>
</feature>
<evidence type="ECO:0000256" key="2">
    <source>
        <dbReference type="ARBA" id="ARBA00022448"/>
    </source>
</evidence>
<protein>
    <submittedName>
        <fullName evidence="14">TonB-dependent receptor</fullName>
    </submittedName>
</protein>
<keyword evidence="9 11" id="KW-0472">Membrane</keyword>
<feature type="compositionally biased region" description="Low complexity" evidence="12">
    <location>
        <begin position="60"/>
        <end position="91"/>
    </location>
</feature>
<dbReference type="PANTHER" id="PTHR32552">
    <property type="entry name" value="FERRICHROME IRON RECEPTOR-RELATED"/>
    <property type="match status" value="1"/>
</dbReference>
<keyword evidence="15" id="KW-1185">Reference proteome</keyword>
<feature type="region of interest" description="Disordered" evidence="12">
    <location>
        <begin position="22"/>
        <end position="107"/>
    </location>
</feature>
<dbReference type="Proteomes" id="UP001523401">
    <property type="component" value="Unassembled WGS sequence"/>
</dbReference>
<evidence type="ECO:0000256" key="4">
    <source>
        <dbReference type="ARBA" id="ARBA00022496"/>
    </source>
</evidence>
<evidence type="ECO:0000313" key="15">
    <source>
        <dbReference type="Proteomes" id="UP001523401"/>
    </source>
</evidence>
<keyword evidence="4" id="KW-0410">Iron transport</keyword>
<evidence type="ECO:0000256" key="6">
    <source>
        <dbReference type="ARBA" id="ARBA00023004"/>
    </source>
</evidence>
<keyword evidence="10 11" id="KW-0998">Cell outer membrane</keyword>
<proteinExistence type="inferred from homology"/>
<dbReference type="EMBL" id="JAMXQU010000007">
    <property type="protein sequence ID" value="MCO6160428.1"/>
    <property type="molecule type" value="Genomic_DNA"/>
</dbReference>
<evidence type="ECO:0000256" key="5">
    <source>
        <dbReference type="ARBA" id="ARBA00022692"/>
    </source>
</evidence>
<dbReference type="Pfam" id="PF07715">
    <property type="entry name" value="Plug"/>
    <property type="match status" value="1"/>
</dbReference>
<evidence type="ECO:0000259" key="13">
    <source>
        <dbReference type="Pfam" id="PF07715"/>
    </source>
</evidence>
<evidence type="ECO:0000256" key="3">
    <source>
        <dbReference type="ARBA" id="ARBA00022452"/>
    </source>
</evidence>
<evidence type="ECO:0000256" key="12">
    <source>
        <dbReference type="SAM" id="MobiDB-lite"/>
    </source>
</evidence>
<evidence type="ECO:0000256" key="1">
    <source>
        <dbReference type="ARBA" id="ARBA00004571"/>
    </source>
</evidence>
<sequence length="849" mass="91875">MFTFLCCTGSSYAASSTEAAPSVSSDATQGAPQLSPSHSSASHDRLTPPSSAARKIRKQTTSSATTASGTGEAAARPRSGSLRSAASASNATHRVAHRTTPESIRVTGLGHSRNFQKEPASVSVMTAKQLANRHVVSLVDLGDGSIPSLRIAQFSGRNSALVVNIRGVGVLGDSNQPARDQGVGVYIDGVYVARPQALGTALFDVESMEVLKGPQGTLFGRNTEAGALNIITRRPTGKFGMRLLGGFGNYNSNKGELHLDLPAFHDLAIKIDAVTAHRAPLVQNPLSDTGGFNQYDKHGVHVEAMYRPVDNFTADYAYDNSYDSTTTLWLQMLKGGTNKLAQLATLQTSRAKTATIGVPEKPSIGKNSGHRMTLDYKAIPKYLNFRSITAYRELSQSQYDNGMVTSSMSNTTGNFTGMSFARNSLAGFWQDQISQEIQAFGHTKRLKYQGGFIYYREHASDNAQAFYTNRFTDAAGSAYTLFSGPAYDNWALQPIDRASQVTSTSWGVYGNAVYTPPVLRDALHLTAGLRWSHDGKKGTLTTVNNKPPVNTAGVSGPIDFDAGWSRVDPLLEISGDLTKHAILYGKWSTGYKPGGANSRAQDYEAFGPESVSMFEVGTKTEFLDQRVRFNVAGYWGDYKDIQVDFSKPYQIGNQLTTRTTTSTINAPGRGDLSGVEAELNISPLRYLTVGFSYAYNYVHIPPTANPYPNSVGIVSTMLVPIYQNYTPAHSGSFQVDYTRPFQGFTLLAHLDGNIDSGYYASTTDPVYLGVGNVRNVYQPKGDSGLIVNGRVAIGNVRLGHTGSKATFSLWARNLFAEQHVYFKTLGVTTGLQGYFNEARQFGGQVELAF</sequence>
<dbReference type="InterPro" id="IPR036942">
    <property type="entry name" value="Beta-barrel_TonB_sf"/>
</dbReference>
<evidence type="ECO:0000256" key="8">
    <source>
        <dbReference type="ARBA" id="ARBA00023077"/>
    </source>
</evidence>
<gene>
    <name evidence="14" type="ORF">NF685_10355</name>
</gene>
<comment type="subcellular location">
    <subcellularLocation>
        <location evidence="1 11">Cell outer membrane</location>
        <topology evidence="1 11">Multi-pass membrane protein</topology>
    </subcellularLocation>
</comment>
<name>A0ABT1CHT8_9PROT</name>
<evidence type="ECO:0000256" key="7">
    <source>
        <dbReference type="ARBA" id="ARBA00023065"/>
    </source>
</evidence>
<keyword evidence="14" id="KW-0675">Receptor</keyword>
<keyword evidence="6" id="KW-0408">Iron</keyword>
<accession>A0ABT1CHT8</accession>
<dbReference type="PROSITE" id="PS52016">
    <property type="entry name" value="TONB_DEPENDENT_REC_3"/>
    <property type="match status" value="1"/>
</dbReference>
<feature type="compositionally biased region" description="Polar residues" evidence="12">
    <location>
        <begin position="22"/>
        <end position="40"/>
    </location>
</feature>